<protein>
    <recommendedName>
        <fullName evidence="3">DUF924-domain-containing protein</fullName>
    </recommendedName>
</protein>
<evidence type="ECO:0008006" key="3">
    <source>
        <dbReference type="Google" id="ProtNLM"/>
    </source>
</evidence>
<dbReference type="InParanoid" id="A0A177CHD5"/>
<dbReference type="Proteomes" id="UP000077069">
    <property type="component" value="Unassembled WGS sequence"/>
</dbReference>
<dbReference type="AlphaFoldDB" id="A0A177CHD5"/>
<dbReference type="RefSeq" id="XP_018036624.1">
    <property type="nucleotide sequence ID" value="XM_018184918.1"/>
</dbReference>
<dbReference type="Pfam" id="PF06041">
    <property type="entry name" value="DUF924"/>
    <property type="match status" value="1"/>
</dbReference>
<evidence type="ECO:0000313" key="2">
    <source>
        <dbReference type="Proteomes" id="UP000077069"/>
    </source>
</evidence>
<proteinExistence type="predicted"/>
<dbReference type="SUPFAM" id="SSF48452">
    <property type="entry name" value="TPR-like"/>
    <property type="match status" value="1"/>
</dbReference>
<dbReference type="OrthoDB" id="414698at2759"/>
<keyword evidence="2" id="KW-1185">Reference proteome</keyword>
<dbReference type="EMBL" id="KV441552">
    <property type="protein sequence ID" value="OAG06259.1"/>
    <property type="molecule type" value="Genomic_DNA"/>
</dbReference>
<evidence type="ECO:0000313" key="1">
    <source>
        <dbReference type="EMBL" id="OAG06259.1"/>
    </source>
</evidence>
<name>A0A177CHD5_9PLEO</name>
<accession>A0A177CHD5</accession>
<gene>
    <name evidence="1" type="ORF">CC84DRAFT_1259497</name>
</gene>
<reference evidence="1 2" key="1">
    <citation type="submission" date="2016-05" db="EMBL/GenBank/DDBJ databases">
        <title>Comparative analysis of secretome profiles of manganese(II)-oxidizing ascomycete fungi.</title>
        <authorList>
            <consortium name="DOE Joint Genome Institute"/>
            <person name="Zeiner C.A."/>
            <person name="Purvine S.O."/>
            <person name="Zink E.M."/>
            <person name="Wu S."/>
            <person name="Pasa-Tolic L."/>
            <person name="Chaput D.L."/>
            <person name="Haridas S."/>
            <person name="Grigoriev I.V."/>
            <person name="Santelli C.M."/>
            <person name="Hansel C.M."/>
        </authorList>
    </citation>
    <scope>NUCLEOTIDE SEQUENCE [LARGE SCALE GENOMIC DNA]</scope>
    <source>
        <strain evidence="1 2">AP3s5-JAC2a</strain>
    </source>
</reference>
<sequence length="294" mass="32555">MATLITPTRLTSLFTSEVPWPKSTPPTPSNWAAEHSNFAEYKALGWPVLLALSKIPLPEAQALDWLAILPAPTSPDFPVQAVGLTVLLDQAPRHLCTGTHERWRNAFFDPLALGFARRLRALPASLAVHTWARWEREGWSFAHWSVLSNFVTAPLAHAEDLAVHEGLLLPEIAARRALVESHYAVRDELHDPHLATSSTATAEFARLIRVGMPPGADMPRTVFWWCRVNEAHTPIIRRFARYPYRNAALGRVSTPAELEFLAATGNFGVGLDGEEAARVRADVEDGIWTALGEE</sequence>
<dbReference type="InterPro" id="IPR011990">
    <property type="entry name" value="TPR-like_helical_dom_sf"/>
</dbReference>
<dbReference type="Gene3D" id="1.25.40.10">
    <property type="entry name" value="Tetratricopeptide repeat domain"/>
    <property type="match status" value="1"/>
</dbReference>
<dbReference type="GeneID" id="28768404"/>
<dbReference type="InterPro" id="IPR010323">
    <property type="entry name" value="DUF924"/>
</dbReference>
<organism evidence="1 2">
    <name type="scientific">Paraphaeosphaeria sporulosa</name>
    <dbReference type="NCBI Taxonomy" id="1460663"/>
    <lineage>
        <taxon>Eukaryota</taxon>
        <taxon>Fungi</taxon>
        <taxon>Dikarya</taxon>
        <taxon>Ascomycota</taxon>
        <taxon>Pezizomycotina</taxon>
        <taxon>Dothideomycetes</taxon>
        <taxon>Pleosporomycetidae</taxon>
        <taxon>Pleosporales</taxon>
        <taxon>Massarineae</taxon>
        <taxon>Didymosphaeriaceae</taxon>
        <taxon>Paraphaeosphaeria</taxon>
    </lineage>
</organism>